<dbReference type="AlphaFoldDB" id="A0A255IMK3"/>
<comment type="subcellular location">
    <subcellularLocation>
        <location evidence="1">Cell membrane</location>
        <topology evidence="1">Multi-pass membrane protein</topology>
    </subcellularLocation>
</comment>
<keyword evidence="3" id="KW-1003">Cell membrane</keyword>
<feature type="transmembrane region" description="Helical" evidence="7">
    <location>
        <begin position="20"/>
        <end position="40"/>
    </location>
</feature>
<evidence type="ECO:0000256" key="6">
    <source>
        <dbReference type="ARBA" id="ARBA00023136"/>
    </source>
</evidence>
<dbReference type="InterPro" id="IPR017850">
    <property type="entry name" value="Alkaline_phosphatase_core_sf"/>
</dbReference>
<feature type="domain" description="Sulfatase N-terminal" evidence="8">
    <location>
        <begin position="255"/>
        <end position="517"/>
    </location>
</feature>
<name>A0A255IMK3_9FIRM</name>
<sequence>MNRIKEIIKKNVYFMKAFNLLKKFTLVAYGLFSIGVYFLIETFSRHSFLEAFLFMTKSPLIFFYNAFMIFTTFTIAYLFKRRLFATTVIATIWLSMGIANGVILSLRVTPFTGTDLTMAANALSLINAYLSVEQMILILVIAVIVLLFIAYAWFKLPKHATKINYKKSIGIIVASAALLVVFTKVNVTTRILATYFGNIAFAYEDYGFPYCFSMSVFATGIDCPNEYSDELMQEIKKSYSNDNDTDTNQNTSDNPNIIFLQLESFCDPELIKYLKFSEDPIPNFRKLQEEYSSGFLTVPSVGAGTANTEFEIMTGMSLRYFGPGEYPYKTVLKSTPCESAAYSLKSLGYKTHAIHNNEASFYDRKTVFANLGYDTFTSEEYMNIKDYTPMGWAKDDCLIEQITDALDSTEEKDYIYTISVQGHGGYPDEPVLSNPQIEVYGCRSEEEKNSFTYYINQIHEMDEFVKDLVEELSSREEPTVLVMYGDHLPTLGLEASQLVNHSLFQTEYVIWDNMGLDVVDKGITAYQLSASVFDRVGIHEGTLIKFHQNRIGTSNYLADLDALQYDMLYGEKYIYGGELPVAPVDLKMGVKQILITNVSCLNNSVYITGQNFTKASKVYINDEEQDTTMIDSNTLRVDDFNLVMGDVIKVRQINSTYGSLSTSNIYISEK</sequence>
<dbReference type="Gene3D" id="3.40.720.10">
    <property type="entry name" value="Alkaline Phosphatase, subunit A"/>
    <property type="match status" value="1"/>
</dbReference>
<dbReference type="RefSeq" id="WP_094376552.1">
    <property type="nucleotide sequence ID" value="NZ_NOKA02000016.1"/>
</dbReference>
<dbReference type="OrthoDB" id="243547at2"/>
<evidence type="ECO:0000256" key="3">
    <source>
        <dbReference type="ARBA" id="ARBA00022475"/>
    </source>
</evidence>
<evidence type="ECO:0000256" key="2">
    <source>
        <dbReference type="ARBA" id="ARBA00004936"/>
    </source>
</evidence>
<dbReference type="EMBL" id="QICS01000014">
    <property type="protein sequence ID" value="PXV85974.1"/>
    <property type="molecule type" value="Genomic_DNA"/>
</dbReference>
<feature type="transmembrane region" description="Helical" evidence="7">
    <location>
        <begin position="60"/>
        <end position="79"/>
    </location>
</feature>
<gene>
    <name evidence="9" type="ORF">C8E03_11452</name>
    <name evidence="10" type="ORF">CG710_009825</name>
</gene>
<evidence type="ECO:0000313" key="9">
    <source>
        <dbReference type="EMBL" id="PXV85974.1"/>
    </source>
</evidence>
<keyword evidence="6 7" id="KW-0472">Membrane</keyword>
<dbReference type="Proteomes" id="UP000247523">
    <property type="component" value="Unassembled WGS sequence"/>
</dbReference>
<evidence type="ECO:0000256" key="7">
    <source>
        <dbReference type="SAM" id="Phobius"/>
    </source>
</evidence>
<keyword evidence="5 7" id="KW-1133">Transmembrane helix</keyword>
<evidence type="ECO:0000256" key="4">
    <source>
        <dbReference type="ARBA" id="ARBA00022692"/>
    </source>
</evidence>
<dbReference type="SUPFAM" id="SSF53649">
    <property type="entry name" value="Alkaline phosphatase-like"/>
    <property type="match status" value="1"/>
</dbReference>
<reference evidence="9 12" key="2">
    <citation type="submission" date="2018-05" db="EMBL/GenBank/DDBJ databases">
        <title>Genomic Encyclopedia of Type Strains, Phase IV (KMG-IV): sequencing the most valuable type-strain genomes for metagenomic binning, comparative biology and taxonomic classification.</title>
        <authorList>
            <person name="Goeker M."/>
        </authorList>
    </citation>
    <scope>NUCLEOTIDE SEQUENCE [LARGE SCALE GENOMIC DNA]</scope>
    <source>
        <strain evidence="9 12">DSM 28816</strain>
    </source>
</reference>
<keyword evidence="4 7" id="KW-0812">Transmembrane</keyword>
<dbReference type="InterPro" id="IPR000917">
    <property type="entry name" value="Sulfatase_N"/>
</dbReference>
<feature type="transmembrane region" description="Helical" evidence="7">
    <location>
        <begin position="86"/>
        <end position="106"/>
    </location>
</feature>
<proteinExistence type="predicted"/>
<dbReference type="PANTHER" id="PTHR47371:SF3">
    <property type="entry name" value="PHOSPHOGLYCEROL TRANSFERASE I"/>
    <property type="match status" value="1"/>
</dbReference>
<comment type="caution">
    <text evidence="9">The sequence shown here is derived from an EMBL/GenBank/DDBJ whole genome shotgun (WGS) entry which is preliminary data.</text>
</comment>
<dbReference type="Proteomes" id="UP000216411">
    <property type="component" value="Unassembled WGS sequence"/>
</dbReference>
<accession>A0A255IMK3</accession>
<feature type="transmembrane region" description="Helical" evidence="7">
    <location>
        <begin position="135"/>
        <end position="156"/>
    </location>
</feature>
<dbReference type="GO" id="GO:0016740">
    <property type="term" value="F:transferase activity"/>
    <property type="evidence" value="ECO:0007669"/>
    <property type="project" value="UniProtKB-KW"/>
</dbReference>
<evidence type="ECO:0000259" key="8">
    <source>
        <dbReference type="Pfam" id="PF00884"/>
    </source>
</evidence>
<comment type="pathway">
    <text evidence="2">Cell wall biogenesis; lipoteichoic acid biosynthesis.</text>
</comment>
<feature type="transmembrane region" description="Helical" evidence="7">
    <location>
        <begin position="168"/>
        <end position="187"/>
    </location>
</feature>
<evidence type="ECO:0000256" key="1">
    <source>
        <dbReference type="ARBA" id="ARBA00004651"/>
    </source>
</evidence>
<dbReference type="InterPro" id="IPR050448">
    <property type="entry name" value="OpgB/LTA_synthase_biosynth"/>
</dbReference>
<reference evidence="10" key="3">
    <citation type="submission" date="2018-07" db="EMBL/GenBank/DDBJ databases">
        <authorList>
            <person name="Quirk P.G."/>
            <person name="Krulwich T.A."/>
        </authorList>
    </citation>
    <scope>NUCLEOTIDE SEQUENCE</scope>
    <source>
        <strain evidence="10">CCRI-19302</strain>
    </source>
</reference>
<protein>
    <submittedName>
        <fullName evidence="10">LTA synthase family protein</fullName>
    </submittedName>
    <submittedName>
        <fullName evidence="9">Phosphoglycerol transferase MdoB-like AlkP superfamily enzyme</fullName>
    </submittedName>
</protein>
<keyword evidence="11" id="KW-1185">Reference proteome</keyword>
<keyword evidence="9" id="KW-0808">Transferase</keyword>
<dbReference type="CDD" id="cd16015">
    <property type="entry name" value="LTA_synthase"/>
    <property type="match status" value="1"/>
</dbReference>
<dbReference type="Pfam" id="PF00884">
    <property type="entry name" value="Sulfatase"/>
    <property type="match status" value="1"/>
</dbReference>
<dbReference type="GO" id="GO:0005886">
    <property type="term" value="C:plasma membrane"/>
    <property type="evidence" value="ECO:0007669"/>
    <property type="project" value="UniProtKB-SubCell"/>
</dbReference>
<organism evidence="9 12">
    <name type="scientific">Lachnotalea glycerini</name>
    <dbReference type="NCBI Taxonomy" id="1763509"/>
    <lineage>
        <taxon>Bacteria</taxon>
        <taxon>Bacillati</taxon>
        <taxon>Bacillota</taxon>
        <taxon>Clostridia</taxon>
        <taxon>Lachnospirales</taxon>
        <taxon>Lachnospiraceae</taxon>
        <taxon>Lachnotalea</taxon>
    </lineage>
</organism>
<dbReference type="PANTHER" id="PTHR47371">
    <property type="entry name" value="LIPOTEICHOIC ACID SYNTHASE"/>
    <property type="match status" value="1"/>
</dbReference>
<dbReference type="EMBL" id="NOKA02000016">
    <property type="protein sequence ID" value="RDY31408.1"/>
    <property type="molecule type" value="Genomic_DNA"/>
</dbReference>
<evidence type="ECO:0000313" key="10">
    <source>
        <dbReference type="EMBL" id="RDY31408.1"/>
    </source>
</evidence>
<evidence type="ECO:0000313" key="12">
    <source>
        <dbReference type="Proteomes" id="UP000247523"/>
    </source>
</evidence>
<evidence type="ECO:0000313" key="11">
    <source>
        <dbReference type="Proteomes" id="UP000216411"/>
    </source>
</evidence>
<evidence type="ECO:0000256" key="5">
    <source>
        <dbReference type="ARBA" id="ARBA00022989"/>
    </source>
</evidence>
<reference evidence="10 11" key="1">
    <citation type="journal article" date="2017" name="Genome Announc.">
        <title>Draft Genome Sequence of a Sporulating and Motile Strain of Lachnotalea glycerini Isolated from Water in Quebec City, Canada.</title>
        <authorList>
            <person name="Maheux A.F."/>
            <person name="Boudreau D.K."/>
            <person name="Berube E."/>
            <person name="Boissinot M."/>
            <person name="Raymond F."/>
            <person name="Brodeur S."/>
            <person name="Corbeil J."/>
            <person name="Isabel S."/>
            <person name="Omar R.F."/>
            <person name="Bergeron M.G."/>
        </authorList>
    </citation>
    <scope>NUCLEOTIDE SEQUENCE [LARGE SCALE GENOMIC DNA]</scope>
    <source>
        <strain evidence="10 11">CCRI-19302</strain>
    </source>
</reference>